<reference evidence="1" key="1">
    <citation type="submission" date="2023-08" db="EMBL/GenBank/DDBJ databases">
        <title>Black Yeasts Isolated from many extreme environments.</title>
        <authorList>
            <person name="Coleine C."/>
            <person name="Stajich J.E."/>
            <person name="Selbmann L."/>
        </authorList>
    </citation>
    <scope>NUCLEOTIDE SEQUENCE</scope>
    <source>
        <strain evidence="1">CCFEE 5810</strain>
    </source>
</reference>
<dbReference type="EMBL" id="JAVRQU010000007">
    <property type="protein sequence ID" value="KAK5700871.1"/>
    <property type="molecule type" value="Genomic_DNA"/>
</dbReference>
<evidence type="ECO:0000313" key="1">
    <source>
        <dbReference type="EMBL" id="KAK5700871.1"/>
    </source>
</evidence>
<evidence type="ECO:0000313" key="2">
    <source>
        <dbReference type="Proteomes" id="UP001310594"/>
    </source>
</evidence>
<name>A0AAN8A213_9PEZI</name>
<sequence length="251" mass="28323">MATPKASLLGLPAQLRVMIYNVLFAALLTHKHEQMDTYVTPEDWPHINATDYMNGLMSYYTSLSKTYLVLYYDNVAELRQLEERLRKNDAQLHSLLRFCLRSPTRSEVSLEKPEGTTFFDIITLANLSVPEMLFGGSWSDGSHFGVHAALEKSTHDGSRSGTKTEIARFRHAAPFEVTVHRRDGCGDTDYAIMTGVLGDLDWTCLMDAYKELKYHFESVEDGLHFSHGMFTPTSLAADMPEDFALSYCISS</sequence>
<dbReference type="Proteomes" id="UP001310594">
    <property type="component" value="Unassembled WGS sequence"/>
</dbReference>
<proteinExistence type="predicted"/>
<gene>
    <name evidence="1" type="ORF">LTR97_005388</name>
</gene>
<organism evidence="1 2">
    <name type="scientific">Elasticomyces elasticus</name>
    <dbReference type="NCBI Taxonomy" id="574655"/>
    <lineage>
        <taxon>Eukaryota</taxon>
        <taxon>Fungi</taxon>
        <taxon>Dikarya</taxon>
        <taxon>Ascomycota</taxon>
        <taxon>Pezizomycotina</taxon>
        <taxon>Dothideomycetes</taxon>
        <taxon>Dothideomycetidae</taxon>
        <taxon>Mycosphaerellales</taxon>
        <taxon>Teratosphaeriaceae</taxon>
        <taxon>Elasticomyces</taxon>
    </lineage>
</organism>
<dbReference type="AlphaFoldDB" id="A0AAN8A213"/>
<protein>
    <submittedName>
        <fullName evidence="1">Uncharacterized protein</fullName>
    </submittedName>
</protein>
<accession>A0AAN8A213</accession>
<comment type="caution">
    <text evidence="1">The sequence shown here is derived from an EMBL/GenBank/DDBJ whole genome shotgun (WGS) entry which is preliminary data.</text>
</comment>